<gene>
    <name evidence="2" type="ORF">ARC20_04360</name>
</gene>
<organism evidence="2 3">
    <name type="scientific">Stenotrophomonas panacihumi</name>
    <dbReference type="NCBI Taxonomy" id="676599"/>
    <lineage>
        <taxon>Bacteria</taxon>
        <taxon>Pseudomonadati</taxon>
        <taxon>Pseudomonadota</taxon>
        <taxon>Gammaproteobacteria</taxon>
        <taxon>Lysobacterales</taxon>
        <taxon>Lysobacteraceae</taxon>
        <taxon>Stenotrophomonas</taxon>
    </lineage>
</organism>
<feature type="chain" id="PRO_5006391066" evidence="1">
    <location>
        <begin position="26"/>
        <end position="154"/>
    </location>
</feature>
<dbReference type="EMBL" id="LLXU01000050">
    <property type="protein sequence ID" value="KRG46907.1"/>
    <property type="molecule type" value="Genomic_DNA"/>
</dbReference>
<comment type="caution">
    <text evidence="2">The sequence shown here is derived from an EMBL/GenBank/DDBJ whole genome shotgun (WGS) entry which is preliminary data.</text>
</comment>
<evidence type="ECO:0000256" key="1">
    <source>
        <dbReference type="SAM" id="SignalP"/>
    </source>
</evidence>
<proteinExistence type="predicted"/>
<keyword evidence="1" id="KW-0732">Signal</keyword>
<evidence type="ECO:0000313" key="3">
    <source>
        <dbReference type="Proteomes" id="UP000051802"/>
    </source>
</evidence>
<feature type="signal peptide" evidence="1">
    <location>
        <begin position="1"/>
        <end position="25"/>
    </location>
</feature>
<dbReference type="OrthoDB" id="5998313at2"/>
<dbReference type="RefSeq" id="WP_057644073.1">
    <property type="nucleotide sequence ID" value="NZ_LLXU01000050.1"/>
</dbReference>
<sequence length="154" mass="15982">MNTKSLSVALALAAGSVFGSMSAQAATINTLDAVQVRPSAEQIAQREHELNSDIPTLAAVQVRPTVGQILELQAEQAAAQRVVTLASVEVRPSAEQRAELDNAATPVASADATSASIAALLGQVIVNLPVPHLQPSPSQLEALLGEMVRVQAQF</sequence>
<dbReference type="STRING" id="676599.ARC20_04360"/>
<accession>A0A0R0ANU4</accession>
<evidence type="ECO:0000313" key="2">
    <source>
        <dbReference type="EMBL" id="KRG46907.1"/>
    </source>
</evidence>
<reference evidence="2 3" key="1">
    <citation type="submission" date="2015-10" db="EMBL/GenBank/DDBJ databases">
        <title>Genome sequencing and analysis of members of genus Stenotrophomonas.</title>
        <authorList>
            <person name="Patil P.P."/>
            <person name="Midha S."/>
            <person name="Patil P.B."/>
        </authorList>
    </citation>
    <scope>NUCLEOTIDE SEQUENCE [LARGE SCALE GENOMIC DNA]</scope>
    <source>
        <strain evidence="2 3">JCM 16536</strain>
    </source>
</reference>
<dbReference type="AlphaFoldDB" id="A0A0R0ANU4"/>
<keyword evidence="3" id="KW-1185">Reference proteome</keyword>
<name>A0A0R0ANU4_9GAMM</name>
<dbReference type="Proteomes" id="UP000051802">
    <property type="component" value="Unassembled WGS sequence"/>
</dbReference>
<protein>
    <submittedName>
        <fullName evidence="2">Uncharacterized protein</fullName>
    </submittedName>
</protein>